<evidence type="ECO:0000313" key="8">
    <source>
        <dbReference type="EMBL" id="KAI1715448.1"/>
    </source>
</evidence>
<protein>
    <submittedName>
        <fullName evidence="8">Gex interacting protein 9, isoform a</fullName>
    </submittedName>
</protein>
<reference evidence="8" key="1">
    <citation type="submission" date="2022-01" db="EMBL/GenBank/DDBJ databases">
        <title>Genome Sequence Resource for Two Populations of Ditylenchus destructor, the Migratory Endoparasitic Phytonematode.</title>
        <authorList>
            <person name="Zhang H."/>
            <person name="Lin R."/>
            <person name="Xie B."/>
        </authorList>
    </citation>
    <scope>NUCLEOTIDE SEQUENCE</scope>
    <source>
        <strain evidence="8">BazhouSP</strain>
    </source>
</reference>
<organism evidence="8 9">
    <name type="scientific">Ditylenchus destructor</name>
    <dbReference type="NCBI Taxonomy" id="166010"/>
    <lineage>
        <taxon>Eukaryota</taxon>
        <taxon>Metazoa</taxon>
        <taxon>Ecdysozoa</taxon>
        <taxon>Nematoda</taxon>
        <taxon>Chromadorea</taxon>
        <taxon>Rhabditida</taxon>
        <taxon>Tylenchina</taxon>
        <taxon>Tylenchomorpha</taxon>
        <taxon>Sphaerularioidea</taxon>
        <taxon>Anguinidae</taxon>
        <taxon>Anguininae</taxon>
        <taxon>Ditylenchus</taxon>
    </lineage>
</organism>
<dbReference type="Gene3D" id="2.40.110.10">
    <property type="entry name" value="Butyryl-CoA Dehydrogenase, subunit A, domain 2"/>
    <property type="match status" value="1"/>
</dbReference>
<dbReference type="EMBL" id="JAKKPZ010000011">
    <property type="protein sequence ID" value="KAI1715448.1"/>
    <property type="molecule type" value="Genomic_DNA"/>
</dbReference>
<evidence type="ECO:0000259" key="6">
    <source>
        <dbReference type="Pfam" id="PF00441"/>
    </source>
</evidence>
<dbReference type="Pfam" id="PF00441">
    <property type="entry name" value="Acyl-CoA_dh_1"/>
    <property type="match status" value="1"/>
</dbReference>
<dbReference type="SUPFAM" id="SSF47203">
    <property type="entry name" value="Acyl-CoA dehydrogenase C-terminal domain-like"/>
    <property type="match status" value="1"/>
</dbReference>
<feature type="domain" description="Acyl-CoA dehydrogenase/oxidase C-terminal" evidence="6">
    <location>
        <begin position="77"/>
        <end position="188"/>
    </location>
</feature>
<dbReference type="InterPro" id="IPR046373">
    <property type="entry name" value="Acyl-CoA_Oxase/DH_mid-dom_sf"/>
</dbReference>
<keyword evidence="9" id="KW-1185">Reference proteome</keyword>
<evidence type="ECO:0000256" key="3">
    <source>
        <dbReference type="ARBA" id="ARBA00022827"/>
    </source>
</evidence>
<proteinExistence type="predicted"/>
<comment type="cofactor">
    <cofactor evidence="1">
        <name>FAD</name>
        <dbReference type="ChEBI" id="CHEBI:57692"/>
    </cofactor>
</comment>
<evidence type="ECO:0000313" key="9">
    <source>
        <dbReference type="Proteomes" id="UP001201812"/>
    </source>
</evidence>
<dbReference type="InterPro" id="IPR049448">
    <property type="entry name" value="ACAD9/ACADV-like_C"/>
</dbReference>
<feature type="domain" description="ACAD9/ACADV-like C-terminal" evidence="7">
    <location>
        <begin position="254"/>
        <end position="373"/>
    </location>
</feature>
<dbReference type="InterPro" id="IPR036250">
    <property type="entry name" value="AcylCo_DH-like_C"/>
</dbReference>
<dbReference type="InterPro" id="IPR009075">
    <property type="entry name" value="AcylCo_DH/oxidase_C"/>
</dbReference>
<dbReference type="Gene3D" id="1.20.140.10">
    <property type="entry name" value="Butyryl-CoA Dehydrogenase, subunit A, domain 3"/>
    <property type="match status" value="2"/>
</dbReference>
<dbReference type="Proteomes" id="UP001201812">
    <property type="component" value="Unassembled WGS sequence"/>
</dbReference>
<keyword evidence="3" id="KW-0274">FAD</keyword>
<evidence type="ECO:0000256" key="4">
    <source>
        <dbReference type="ARBA" id="ARBA00022946"/>
    </source>
</evidence>
<keyword evidence="2" id="KW-0285">Flavoprotein</keyword>
<evidence type="ECO:0000256" key="2">
    <source>
        <dbReference type="ARBA" id="ARBA00022630"/>
    </source>
</evidence>
<gene>
    <name evidence="8" type="ORF">DdX_07763</name>
</gene>
<dbReference type="AlphaFoldDB" id="A0AAD4R7J0"/>
<keyword evidence="5" id="KW-0560">Oxidoreductase</keyword>
<comment type="caution">
    <text evidence="8">The sequence shown here is derived from an EMBL/GenBank/DDBJ whole genome shotgun (WGS) entry which is preliminary data.</text>
</comment>
<dbReference type="Pfam" id="PF21343">
    <property type="entry name" value="ACAD9-ACADV_C"/>
    <property type="match status" value="1"/>
</dbReference>
<keyword evidence="4" id="KW-0809">Transit peptide</keyword>
<name>A0AAD4R7J0_9BILA</name>
<evidence type="ECO:0000256" key="5">
    <source>
        <dbReference type="ARBA" id="ARBA00023002"/>
    </source>
</evidence>
<dbReference type="GO" id="GO:0016627">
    <property type="term" value="F:oxidoreductase activity, acting on the CH-CH group of donors"/>
    <property type="evidence" value="ECO:0007669"/>
    <property type="project" value="InterPro"/>
</dbReference>
<accession>A0AAD4R7J0</accession>
<evidence type="ECO:0000256" key="1">
    <source>
        <dbReference type="ARBA" id="ARBA00001974"/>
    </source>
</evidence>
<sequence length="384" mass="43243">MISVISLKRRREMCAIQKSEKDNRKERSPMQGLHGVHYSNVKFCDIPVQETDELGVGEETKDMLNEISFTSKPFYGAAVVGYLKKHIGNITEFANTRLEGNLRLSDLHPVQTALTQLAVGVYVLESMIYYLGGLKDENLLLTTDIENAIIQRYANKVMRTAIVSTLDVCGMAAANAEFDFERVIRDVITLQSTSESDLKLVRKITLPAIETYIKSHGSVSNIMSKFTLSKMLAQGMDEFINPKKTHFIAEHVHPSLVNSAHHLETTMSRLHIVIDTLLTDKGIYVKEDYVALQNLATVMENNLGTVAAIARTSRSYSIGLRNSDVELDWTEFYCAHAAKESENILEEIIEYRGLVMKNPRLTAIGKSLFDNKGYCIESPIERNW</sequence>
<evidence type="ECO:0000259" key="7">
    <source>
        <dbReference type="Pfam" id="PF21343"/>
    </source>
</evidence>